<evidence type="ECO:0000313" key="3">
    <source>
        <dbReference type="Proteomes" id="UP000621500"/>
    </source>
</evidence>
<reference evidence="2 3" key="1">
    <citation type="submission" date="2021-01" db="EMBL/GenBank/DDBJ databases">
        <title>Whole genome shotgun sequence of Plantactinospora mayteni NBRC 109088.</title>
        <authorList>
            <person name="Komaki H."/>
            <person name="Tamura T."/>
        </authorList>
    </citation>
    <scope>NUCLEOTIDE SEQUENCE [LARGE SCALE GENOMIC DNA]</scope>
    <source>
        <strain evidence="2 3">NBRC 109088</strain>
    </source>
</reference>
<feature type="region of interest" description="Disordered" evidence="1">
    <location>
        <begin position="1"/>
        <end position="30"/>
    </location>
</feature>
<gene>
    <name evidence="2" type="ORF">Pma05_82700</name>
</gene>
<protein>
    <submittedName>
        <fullName evidence="2">Uncharacterized protein</fullName>
    </submittedName>
</protein>
<proteinExistence type="predicted"/>
<dbReference type="Proteomes" id="UP000621500">
    <property type="component" value="Unassembled WGS sequence"/>
</dbReference>
<evidence type="ECO:0000256" key="1">
    <source>
        <dbReference type="SAM" id="MobiDB-lite"/>
    </source>
</evidence>
<dbReference type="RefSeq" id="WP_203862928.1">
    <property type="nucleotide sequence ID" value="NZ_BAAAZQ010000015.1"/>
</dbReference>
<sequence>MGPAQAGTRSKPIWSGEDGPGQGAPGLRRDSPLRWHQMASATQHVEGHVAAVLRRPNAPKHAVLVVSAPPCGGPKGCHRRLAEMLPEGTTLGVYVAGDDGTTTWWADYHGNGRGVA</sequence>
<dbReference type="Pfam" id="PF14428">
    <property type="entry name" value="DddA-like"/>
    <property type="match status" value="1"/>
</dbReference>
<dbReference type="EMBL" id="BONX01000081">
    <property type="protein sequence ID" value="GIH01698.1"/>
    <property type="molecule type" value="Genomic_DNA"/>
</dbReference>
<accession>A0ABQ4F483</accession>
<evidence type="ECO:0000313" key="2">
    <source>
        <dbReference type="EMBL" id="GIH01698.1"/>
    </source>
</evidence>
<comment type="caution">
    <text evidence="2">The sequence shown here is derived from an EMBL/GenBank/DDBJ whole genome shotgun (WGS) entry which is preliminary data.</text>
</comment>
<name>A0ABQ4F483_9ACTN</name>
<organism evidence="2 3">
    <name type="scientific">Plantactinospora mayteni</name>
    <dbReference type="NCBI Taxonomy" id="566021"/>
    <lineage>
        <taxon>Bacteria</taxon>
        <taxon>Bacillati</taxon>
        <taxon>Actinomycetota</taxon>
        <taxon>Actinomycetes</taxon>
        <taxon>Micromonosporales</taxon>
        <taxon>Micromonosporaceae</taxon>
        <taxon>Plantactinospora</taxon>
    </lineage>
</organism>
<dbReference type="InterPro" id="IPR032724">
    <property type="entry name" value="SCP1.201-like"/>
</dbReference>
<keyword evidence="3" id="KW-1185">Reference proteome</keyword>